<accession>A0A3Q1EYB7</accession>
<dbReference type="PROSITE" id="PS50878">
    <property type="entry name" value="RT_POL"/>
    <property type="match status" value="1"/>
</dbReference>
<dbReference type="Proteomes" id="UP000257200">
    <property type="component" value="Unplaced"/>
</dbReference>
<reference evidence="2" key="1">
    <citation type="submission" date="2025-08" db="UniProtKB">
        <authorList>
            <consortium name="Ensembl"/>
        </authorList>
    </citation>
    <scope>IDENTIFICATION</scope>
</reference>
<dbReference type="InterPro" id="IPR000477">
    <property type="entry name" value="RT_dom"/>
</dbReference>
<dbReference type="AlphaFoldDB" id="A0A3Q1EYB7"/>
<evidence type="ECO:0000313" key="3">
    <source>
        <dbReference type="Proteomes" id="UP000257200"/>
    </source>
</evidence>
<reference evidence="2" key="2">
    <citation type="submission" date="2025-09" db="UniProtKB">
        <authorList>
            <consortium name="Ensembl"/>
        </authorList>
    </citation>
    <scope>IDENTIFICATION</scope>
</reference>
<name>A0A3Q1EYB7_9TELE</name>
<organism evidence="2 3">
    <name type="scientific">Acanthochromis polyacanthus</name>
    <name type="common">spiny chromis</name>
    <dbReference type="NCBI Taxonomy" id="80966"/>
    <lineage>
        <taxon>Eukaryota</taxon>
        <taxon>Metazoa</taxon>
        <taxon>Chordata</taxon>
        <taxon>Craniata</taxon>
        <taxon>Vertebrata</taxon>
        <taxon>Euteleostomi</taxon>
        <taxon>Actinopterygii</taxon>
        <taxon>Neopterygii</taxon>
        <taxon>Teleostei</taxon>
        <taxon>Neoteleostei</taxon>
        <taxon>Acanthomorphata</taxon>
        <taxon>Ovalentaria</taxon>
        <taxon>Pomacentridae</taxon>
        <taxon>Acanthochromis</taxon>
    </lineage>
</organism>
<dbReference type="GeneTree" id="ENSGT00940000163630"/>
<dbReference type="SUPFAM" id="SSF56672">
    <property type="entry name" value="DNA/RNA polymerases"/>
    <property type="match status" value="1"/>
</dbReference>
<dbReference type="STRING" id="80966.ENSAPOP00000000195"/>
<dbReference type="Ensembl" id="ENSAPOT00000017291.1">
    <property type="protein sequence ID" value="ENSAPOP00000000195.1"/>
    <property type="gene ID" value="ENSAPOG00000001366.1"/>
</dbReference>
<proteinExistence type="predicted"/>
<keyword evidence="3" id="KW-1185">Reference proteome</keyword>
<sequence length="360" mass="41200">MIEGKLRFAKHKYYEHGNRASRLLVFKLQKQQSYNTVHKLKLGDRSIVKPKEIAETFAKFYESLYQDSDTCPDEPKIKCFQEDLTPLLLNAYHYSLETKNYGPSWSEATIVVLYKEGKDPTDCGSYRPLSMLNGDVRILTAALACRLNNIITEIIHPDQTGFIAGRHYGNNLHRVLNIISHQQHNKIMTTVLSLDAQKAFNRVSWKYLIQTLIRFNLGPKFRDWIETIYSSPQAAVRVNGFQCARFNLKRGCQQGCPPSPLLFAISIEPLAQLIRDDSDIEGVTIGEEVHKISLYADDVLLYLTEPSITVPCLLREISSYEYFSGYKINVDKTEAMDVLVNLISDIFTFSKLLSSVENKW</sequence>
<evidence type="ECO:0000259" key="1">
    <source>
        <dbReference type="PROSITE" id="PS50878"/>
    </source>
</evidence>
<dbReference type="PANTHER" id="PTHR31635:SF196">
    <property type="entry name" value="REVERSE TRANSCRIPTASE DOMAIN-CONTAINING PROTEIN-RELATED"/>
    <property type="match status" value="1"/>
</dbReference>
<dbReference type="CDD" id="cd01650">
    <property type="entry name" value="RT_nLTR_like"/>
    <property type="match status" value="1"/>
</dbReference>
<dbReference type="Pfam" id="PF00078">
    <property type="entry name" value="RVT_1"/>
    <property type="match status" value="1"/>
</dbReference>
<dbReference type="InterPro" id="IPR043502">
    <property type="entry name" value="DNA/RNA_pol_sf"/>
</dbReference>
<feature type="domain" description="Reverse transcriptase" evidence="1">
    <location>
        <begin position="94"/>
        <end position="360"/>
    </location>
</feature>
<evidence type="ECO:0000313" key="2">
    <source>
        <dbReference type="Ensembl" id="ENSAPOP00000000195.1"/>
    </source>
</evidence>
<protein>
    <recommendedName>
        <fullName evidence="1">Reverse transcriptase domain-containing protein</fullName>
    </recommendedName>
</protein>
<dbReference type="InParanoid" id="A0A3Q1EYB7"/>
<dbReference type="PANTHER" id="PTHR31635">
    <property type="entry name" value="REVERSE TRANSCRIPTASE DOMAIN-CONTAINING PROTEIN-RELATED"/>
    <property type="match status" value="1"/>
</dbReference>